<reference evidence="11 12" key="1">
    <citation type="submission" date="2017-07" db="EMBL/GenBank/DDBJ databases">
        <authorList>
            <person name="Sun Z.S."/>
            <person name="Albrecht U."/>
            <person name="Echele G."/>
            <person name="Lee C.C."/>
        </authorList>
    </citation>
    <scope>NUCLEOTIDE SEQUENCE [LARGE SCALE GENOMIC DNA]</scope>
    <source>
        <strain evidence="12">type strain: KCTC 22618</strain>
    </source>
</reference>
<evidence type="ECO:0000313" key="11">
    <source>
        <dbReference type="EMBL" id="SNR16126.1"/>
    </source>
</evidence>
<dbReference type="PROSITE" id="PS50977">
    <property type="entry name" value="HTH_TETR_2"/>
    <property type="match status" value="1"/>
</dbReference>
<keyword evidence="6 9" id="KW-0238">DNA-binding</keyword>
<evidence type="ECO:0000259" key="10">
    <source>
        <dbReference type="PROSITE" id="PS50977"/>
    </source>
</evidence>
<dbReference type="PANTHER" id="PTHR43479">
    <property type="entry name" value="ACREF/ENVCD OPERON REPRESSOR-RELATED"/>
    <property type="match status" value="1"/>
</dbReference>
<evidence type="ECO:0000256" key="9">
    <source>
        <dbReference type="PROSITE-ProRule" id="PRU00335"/>
    </source>
</evidence>
<dbReference type="Pfam" id="PF00440">
    <property type="entry name" value="TetR_N"/>
    <property type="match status" value="1"/>
</dbReference>
<keyword evidence="12" id="KW-1185">Reference proteome</keyword>
<comment type="subunit">
    <text evidence="2">Homodimer.</text>
</comment>
<evidence type="ECO:0000256" key="7">
    <source>
        <dbReference type="ARBA" id="ARBA00023163"/>
    </source>
</evidence>
<proteinExistence type="predicted"/>
<evidence type="ECO:0000256" key="3">
    <source>
        <dbReference type="ARBA" id="ARBA00014341"/>
    </source>
</evidence>
<gene>
    <name evidence="11" type="ORF">TJEJU_2441</name>
</gene>
<dbReference type="SUPFAM" id="SSF46689">
    <property type="entry name" value="Homeodomain-like"/>
    <property type="match status" value="1"/>
</dbReference>
<dbReference type="InterPro" id="IPR001647">
    <property type="entry name" value="HTH_TetR"/>
</dbReference>
<dbReference type="Gene3D" id="1.10.357.10">
    <property type="entry name" value="Tetracycline Repressor, domain 2"/>
    <property type="match status" value="1"/>
</dbReference>
<dbReference type="InterPro" id="IPR050624">
    <property type="entry name" value="HTH-type_Tx_Regulator"/>
</dbReference>
<accession>A0A238UAW3</accession>
<protein>
    <recommendedName>
        <fullName evidence="3">Biofilm operon icaADBC HTH-type negative transcriptional regulator IcaR</fullName>
    </recommendedName>
    <alternativeName>
        <fullName evidence="8">Intercellular adhesion protein R</fullName>
    </alternativeName>
</protein>
<organism evidence="11 12">
    <name type="scientific">Tenacibaculum jejuense</name>
    <dbReference type="NCBI Taxonomy" id="584609"/>
    <lineage>
        <taxon>Bacteria</taxon>
        <taxon>Pseudomonadati</taxon>
        <taxon>Bacteroidota</taxon>
        <taxon>Flavobacteriia</taxon>
        <taxon>Flavobacteriales</taxon>
        <taxon>Flavobacteriaceae</taxon>
        <taxon>Tenacibaculum</taxon>
    </lineage>
</organism>
<dbReference type="EMBL" id="LT899436">
    <property type="protein sequence ID" value="SNR16126.1"/>
    <property type="molecule type" value="Genomic_DNA"/>
</dbReference>
<evidence type="ECO:0000256" key="4">
    <source>
        <dbReference type="ARBA" id="ARBA00022491"/>
    </source>
</evidence>
<dbReference type="KEGG" id="tje:TJEJU_2441"/>
<dbReference type="GO" id="GO:0003677">
    <property type="term" value="F:DNA binding"/>
    <property type="evidence" value="ECO:0007669"/>
    <property type="project" value="UniProtKB-UniRule"/>
</dbReference>
<keyword evidence="4" id="KW-0678">Repressor</keyword>
<sequence length="206" mass="23821">MPATNDNMGRKNLSDQRKKEIVIAFYEVSKSIGLENVSIANLANHMGISKGLVMHYYETKEQILEDLNTYILEAYIDFINNSTPNKIDSKASLENFIRKMFTREWSEYVDDGVFYSLYAMLFRNKNVSESFKTFSNILREVLKSKLNSAKSHGVITNSNIDELNEIIFAMIDGSYFYLSTQVTNHEICTKQSNIYINHILSLFRFS</sequence>
<keyword evidence="7" id="KW-0804">Transcription</keyword>
<evidence type="ECO:0000256" key="6">
    <source>
        <dbReference type="ARBA" id="ARBA00023125"/>
    </source>
</evidence>
<evidence type="ECO:0000256" key="2">
    <source>
        <dbReference type="ARBA" id="ARBA00011738"/>
    </source>
</evidence>
<dbReference type="PANTHER" id="PTHR43479:SF11">
    <property type="entry name" value="ACREF_ENVCD OPERON REPRESSOR-RELATED"/>
    <property type="match status" value="1"/>
</dbReference>
<evidence type="ECO:0000256" key="1">
    <source>
        <dbReference type="ARBA" id="ARBA00002291"/>
    </source>
</evidence>
<dbReference type="Proteomes" id="UP000215214">
    <property type="component" value="Chromosome TJEJU"/>
</dbReference>
<feature type="DNA-binding region" description="H-T-H motif" evidence="9">
    <location>
        <begin position="38"/>
        <end position="57"/>
    </location>
</feature>
<dbReference type="Pfam" id="PF18665">
    <property type="entry name" value="TetR_C_37"/>
    <property type="match status" value="1"/>
</dbReference>
<evidence type="ECO:0000256" key="5">
    <source>
        <dbReference type="ARBA" id="ARBA00023015"/>
    </source>
</evidence>
<evidence type="ECO:0000313" key="12">
    <source>
        <dbReference type="Proteomes" id="UP000215214"/>
    </source>
</evidence>
<dbReference type="AlphaFoldDB" id="A0A238UAW3"/>
<dbReference type="OrthoDB" id="7618612at2"/>
<feature type="domain" description="HTH tetR-type" evidence="10">
    <location>
        <begin position="15"/>
        <end position="75"/>
    </location>
</feature>
<name>A0A238UAW3_9FLAO</name>
<comment type="function">
    <text evidence="1">Represses transcription of the icaADBC operon necessary for biofilm production.</text>
</comment>
<keyword evidence="5" id="KW-0805">Transcription regulation</keyword>
<evidence type="ECO:0000256" key="8">
    <source>
        <dbReference type="ARBA" id="ARBA00030200"/>
    </source>
</evidence>
<dbReference type="InterPro" id="IPR041646">
    <property type="entry name" value="IcaR_C"/>
</dbReference>
<dbReference type="InterPro" id="IPR009057">
    <property type="entry name" value="Homeodomain-like_sf"/>
</dbReference>